<dbReference type="PRINTS" id="PR00507">
    <property type="entry name" value="N12N6MTFRASE"/>
</dbReference>
<sequence>MSIQTHLDTKQTINLGSFYTPDFIVQIAHSMLKKTIRNTKDYILLDSSCGYGSFLNLQGFKQKIGIDIDKEALKRAKDRFKNHSSSPIFLHLNALYQVKREKFQLKQDDKLIIIGNPPFNDKSSIVQKHLKEKQTLKIDKELQTRDIGIGFLRSFDVLNADYICVLHPLSYLIKETNFKTLKNFSKHYVLVDNCIISSQIFCPKSLSYFPIIIALYKKDKQGMDFNFISNFSFKSLEGRTFKLSDFEFISKYIDKYPNKNRIKDSQKIAMFYTMRDINALRRSKTFIDKDCTNALYITKEKYSLYCYVDVFKMMISCVPYYLGNCDILIDFKAFKNLESHFIKASENKVIDSKIEDYFKALLGEHYEN</sequence>
<dbReference type="SUPFAM" id="SSF53335">
    <property type="entry name" value="S-adenosyl-L-methionine-dependent methyltransferases"/>
    <property type="match status" value="1"/>
</dbReference>
<keyword evidence="1" id="KW-0808">Transferase</keyword>
<dbReference type="CDD" id="cd02440">
    <property type="entry name" value="AdoMet_MTases"/>
    <property type="match status" value="1"/>
</dbReference>
<gene>
    <name evidence="1" type="ORF">CQA63_06020</name>
</gene>
<dbReference type="Proteomes" id="UP000256599">
    <property type="component" value="Unassembled WGS sequence"/>
</dbReference>
<dbReference type="Gene3D" id="3.40.50.150">
    <property type="entry name" value="Vaccinia Virus protein VP39"/>
    <property type="match status" value="1"/>
</dbReference>
<evidence type="ECO:0000313" key="2">
    <source>
        <dbReference type="Proteomes" id="UP000256599"/>
    </source>
</evidence>
<reference evidence="1 2" key="1">
    <citation type="submission" date="2018-04" db="EMBL/GenBank/DDBJ databases">
        <title>Novel Campyloabacter and Helicobacter Species and Strains.</title>
        <authorList>
            <person name="Mannion A.J."/>
            <person name="Shen Z."/>
            <person name="Fox J.G."/>
        </authorList>
    </citation>
    <scope>NUCLEOTIDE SEQUENCE [LARGE SCALE GENOMIC DNA]</scope>
    <source>
        <strain evidence="1 2">MIT 98-6070</strain>
    </source>
</reference>
<dbReference type="GO" id="GO:0032259">
    <property type="term" value="P:methylation"/>
    <property type="evidence" value="ECO:0007669"/>
    <property type="project" value="UniProtKB-KW"/>
</dbReference>
<keyword evidence="2" id="KW-1185">Reference proteome</keyword>
<dbReference type="EMBL" id="NXLR01000010">
    <property type="protein sequence ID" value="RDU59634.1"/>
    <property type="molecule type" value="Genomic_DNA"/>
</dbReference>
<dbReference type="AlphaFoldDB" id="A0A3D8I4F2"/>
<dbReference type="PROSITE" id="PS00092">
    <property type="entry name" value="N6_MTASE"/>
    <property type="match status" value="1"/>
</dbReference>
<dbReference type="InterPro" id="IPR002052">
    <property type="entry name" value="DNA_methylase_N6_adenine_CS"/>
</dbReference>
<accession>A0A3D8I4F2</accession>
<dbReference type="RefSeq" id="WP_104700705.1">
    <property type="nucleotide sequence ID" value="NZ_FZPP01000046.1"/>
</dbReference>
<proteinExistence type="predicted"/>
<name>A0A3D8I4F2_9HELI</name>
<dbReference type="InterPro" id="IPR029063">
    <property type="entry name" value="SAM-dependent_MTases_sf"/>
</dbReference>
<protein>
    <submittedName>
        <fullName evidence="1">SAM-dependent methyltransferase</fullName>
    </submittedName>
</protein>
<comment type="caution">
    <text evidence="1">The sequence shown here is derived from an EMBL/GenBank/DDBJ whole genome shotgun (WGS) entry which is preliminary data.</text>
</comment>
<evidence type="ECO:0000313" key="1">
    <source>
        <dbReference type="EMBL" id="RDU59634.1"/>
    </source>
</evidence>
<dbReference type="GO" id="GO:0003676">
    <property type="term" value="F:nucleic acid binding"/>
    <property type="evidence" value="ECO:0007669"/>
    <property type="project" value="InterPro"/>
</dbReference>
<dbReference type="GO" id="GO:0008168">
    <property type="term" value="F:methyltransferase activity"/>
    <property type="evidence" value="ECO:0007669"/>
    <property type="project" value="UniProtKB-KW"/>
</dbReference>
<keyword evidence="1" id="KW-0489">Methyltransferase</keyword>
<dbReference type="OrthoDB" id="5328403at2"/>
<organism evidence="1 2">
    <name type="scientific">Helicobacter marmotae</name>
    <dbReference type="NCBI Taxonomy" id="152490"/>
    <lineage>
        <taxon>Bacteria</taxon>
        <taxon>Pseudomonadati</taxon>
        <taxon>Campylobacterota</taxon>
        <taxon>Epsilonproteobacteria</taxon>
        <taxon>Campylobacterales</taxon>
        <taxon>Helicobacteraceae</taxon>
        <taxon>Helicobacter</taxon>
    </lineage>
</organism>